<feature type="region of interest" description="SAW" evidence="3">
    <location>
        <begin position="410"/>
        <end position="490"/>
    </location>
</feature>
<dbReference type="Proteomes" id="UP001179952">
    <property type="component" value="Unassembled WGS sequence"/>
</dbReference>
<feature type="region of interest" description="SAW" evidence="3">
    <location>
        <begin position="861"/>
        <end position="937"/>
    </location>
</feature>
<name>A0AAV9A1N2_ACOGR</name>
<keyword evidence="2" id="KW-0804">Transcription</keyword>
<feature type="region of interest" description="Leucine repeat II (LRII)" evidence="3">
    <location>
        <begin position="722"/>
        <end position="754"/>
    </location>
</feature>
<accession>A0AAV9A1N2</accession>
<dbReference type="PROSITE" id="PS50985">
    <property type="entry name" value="GRAS"/>
    <property type="match status" value="2"/>
</dbReference>
<reference evidence="5" key="2">
    <citation type="submission" date="2023-06" db="EMBL/GenBank/DDBJ databases">
        <authorList>
            <person name="Ma L."/>
            <person name="Liu K.-W."/>
            <person name="Li Z."/>
            <person name="Hsiao Y.-Y."/>
            <person name="Qi Y."/>
            <person name="Fu T."/>
            <person name="Tang G."/>
            <person name="Zhang D."/>
            <person name="Sun W.-H."/>
            <person name="Liu D.-K."/>
            <person name="Li Y."/>
            <person name="Chen G.-Z."/>
            <person name="Liu X.-D."/>
            <person name="Liao X.-Y."/>
            <person name="Jiang Y.-T."/>
            <person name="Yu X."/>
            <person name="Hao Y."/>
            <person name="Huang J."/>
            <person name="Zhao X.-W."/>
            <person name="Ke S."/>
            <person name="Chen Y.-Y."/>
            <person name="Wu W.-L."/>
            <person name="Hsu J.-L."/>
            <person name="Lin Y.-F."/>
            <person name="Huang M.-D."/>
            <person name="Li C.-Y."/>
            <person name="Huang L."/>
            <person name="Wang Z.-W."/>
            <person name="Zhao X."/>
            <person name="Zhong W.-Y."/>
            <person name="Peng D.-H."/>
            <person name="Ahmad S."/>
            <person name="Lan S."/>
            <person name="Zhang J.-S."/>
            <person name="Tsai W.-C."/>
            <person name="Van De Peer Y."/>
            <person name="Liu Z.-J."/>
        </authorList>
    </citation>
    <scope>NUCLEOTIDE SEQUENCE</scope>
    <source>
        <strain evidence="5">SCP</strain>
        <tissue evidence="5">Leaves</tissue>
    </source>
</reference>
<evidence type="ECO:0000313" key="5">
    <source>
        <dbReference type="EMBL" id="KAK1258055.1"/>
    </source>
</evidence>
<evidence type="ECO:0000256" key="3">
    <source>
        <dbReference type="PROSITE-ProRule" id="PRU01191"/>
    </source>
</evidence>
<feature type="region of interest" description="Disordered" evidence="4">
    <location>
        <begin position="1"/>
        <end position="31"/>
    </location>
</feature>
<keyword evidence="1" id="KW-0805">Transcription regulation</keyword>
<evidence type="ECO:0000256" key="2">
    <source>
        <dbReference type="ARBA" id="ARBA00023163"/>
    </source>
</evidence>
<sequence length="937" mass="102834">MSSILSVSGGDFFGESMQVGGGGERSLKRRPLTEMDNQHHLTLRTVKQRLMQHTSPISPLAFSIPTSPDSPIPTTTMSRLQQIEDQLLNDIEDDSPANQNSEWSESTLQSLIEKPSLRQSLIKKPSLRQSLLHAAYALSEGDPDFASAVLAHLTSAADPRGDPEQRLAHHMSSALLSRLSAEPIDIGTSHSLQHHHHHAFPSFDLCFVAANRAILDSSSKARPNLHIVDFDVGDGAQYVSLIESLPHPRPSSITITACAVSELPQSHPPETVGDRLVSLGERAGVAVRFNVVRCKASELDRKAVGLNDEEETVAVNFAYALQRVADESVTTENPRDVLLRRVRGELRPDVVVLVEENLNTNTAPFAVRFGEVMGHVGSVFGSLEARMGRESAERERVEEWLGMRARDMVAAEGPNRVCRCEVFGKWRARLGMAGYRQRQFGPGVAESVRERIGSGLVGRGGDFFGESMQVGGGGERSLKRRPLTEMDNQHHLTLRTVKQRLMQHTSPISPLAFSIPTSPDSPIPTTTMSRLQQIEDQLLNDIEDDSPANQNSEWSESTLQSLIEKPSLRQSLIKKPSLRQSLLHAAYALSEGDPDFASAVLAHLTSAADPRGDPEQRLAHHMSSALLSRLSAEPIDIGTSHSLQHHHHHAFPSFDLCFVAANRAILDSSSKARPNLHIVDFDVGDGAQYVSLIESLPHPRPSSITITACAVSELPQSHPPETVGDRLVSLGERAGVAVRFNVVRCKASELDRKAVGLNDEEETVAVNFAYALQRVADESVTTENPRDVLLRRVRGELRPDVVVLVEENLNTNTAPFAVRFGEVMGHVGSVFGSLEARMGRESAERERVEEWLGMRARDMVAAEGPNRVCRCEVFGKWRARLGMAGYRQRQFGPGVAESVRERIGSGLVGPGLTFKEMDGGLCFGWGDRVLTVVSTWH</sequence>
<dbReference type="Pfam" id="PF03514">
    <property type="entry name" value="GRAS"/>
    <property type="match status" value="2"/>
</dbReference>
<evidence type="ECO:0000256" key="4">
    <source>
        <dbReference type="SAM" id="MobiDB-lite"/>
    </source>
</evidence>
<gene>
    <name evidence="5" type="ORF">QJS04_geneDACA024983</name>
</gene>
<evidence type="ECO:0000313" key="6">
    <source>
        <dbReference type="Proteomes" id="UP001179952"/>
    </source>
</evidence>
<protein>
    <submittedName>
        <fullName evidence="5">Scarecrow-like protein 8</fullName>
    </submittedName>
</protein>
<comment type="caution">
    <text evidence="3">Lacks conserved residue(s) required for the propagation of feature annotation.</text>
</comment>
<feature type="short sequence motif" description="VHIID" evidence="3">
    <location>
        <begin position="676"/>
        <end position="680"/>
    </location>
</feature>
<organism evidence="5 6">
    <name type="scientific">Acorus gramineus</name>
    <name type="common">Dwarf sweet flag</name>
    <dbReference type="NCBI Taxonomy" id="55184"/>
    <lineage>
        <taxon>Eukaryota</taxon>
        <taxon>Viridiplantae</taxon>
        <taxon>Streptophyta</taxon>
        <taxon>Embryophyta</taxon>
        <taxon>Tracheophyta</taxon>
        <taxon>Spermatophyta</taxon>
        <taxon>Magnoliopsida</taxon>
        <taxon>Liliopsida</taxon>
        <taxon>Acoraceae</taxon>
        <taxon>Acorus</taxon>
    </lineage>
</organism>
<reference evidence="5" key="1">
    <citation type="journal article" date="2023" name="Nat. Commun.">
        <title>Diploid and tetraploid genomes of Acorus and the evolution of monocots.</title>
        <authorList>
            <person name="Ma L."/>
            <person name="Liu K.W."/>
            <person name="Li Z."/>
            <person name="Hsiao Y.Y."/>
            <person name="Qi Y."/>
            <person name="Fu T."/>
            <person name="Tang G.D."/>
            <person name="Zhang D."/>
            <person name="Sun W.H."/>
            <person name="Liu D.K."/>
            <person name="Li Y."/>
            <person name="Chen G.Z."/>
            <person name="Liu X.D."/>
            <person name="Liao X.Y."/>
            <person name="Jiang Y.T."/>
            <person name="Yu X."/>
            <person name="Hao Y."/>
            <person name="Huang J."/>
            <person name="Zhao X.W."/>
            <person name="Ke S."/>
            <person name="Chen Y.Y."/>
            <person name="Wu W.L."/>
            <person name="Hsu J.L."/>
            <person name="Lin Y.F."/>
            <person name="Huang M.D."/>
            <person name="Li C.Y."/>
            <person name="Huang L."/>
            <person name="Wang Z.W."/>
            <person name="Zhao X."/>
            <person name="Zhong W.Y."/>
            <person name="Peng D.H."/>
            <person name="Ahmad S."/>
            <person name="Lan S."/>
            <person name="Zhang J.S."/>
            <person name="Tsai W.C."/>
            <person name="Van de Peer Y."/>
            <person name="Liu Z.J."/>
        </authorList>
    </citation>
    <scope>NUCLEOTIDE SEQUENCE</scope>
    <source>
        <strain evidence="5">SCP</strain>
    </source>
</reference>
<dbReference type="PANTHER" id="PTHR31636">
    <property type="entry name" value="OSJNBA0084A10.13 PROTEIN-RELATED"/>
    <property type="match status" value="1"/>
</dbReference>
<feature type="region of interest" description="Leucine repeat II (LRII)" evidence="3">
    <location>
        <begin position="271"/>
        <end position="303"/>
    </location>
</feature>
<dbReference type="InterPro" id="IPR005202">
    <property type="entry name" value="TF_GRAS"/>
</dbReference>
<feature type="short sequence motif" description="VHIID" evidence="3">
    <location>
        <begin position="225"/>
        <end position="229"/>
    </location>
</feature>
<dbReference type="EMBL" id="JAUJYN010000026">
    <property type="protein sequence ID" value="KAK1258055.1"/>
    <property type="molecule type" value="Genomic_DNA"/>
</dbReference>
<dbReference type="AlphaFoldDB" id="A0AAV9A1N2"/>
<keyword evidence="6" id="KW-1185">Reference proteome</keyword>
<comment type="similarity">
    <text evidence="3">Belongs to the GRAS family.</text>
</comment>
<proteinExistence type="inferred from homology"/>
<comment type="caution">
    <text evidence="5">The sequence shown here is derived from an EMBL/GenBank/DDBJ whole genome shotgun (WGS) entry which is preliminary data.</text>
</comment>
<evidence type="ECO:0000256" key="1">
    <source>
        <dbReference type="ARBA" id="ARBA00023015"/>
    </source>
</evidence>